<sequence length="284" mass="33000">MVPYDHYRDSQSSNEPPLTAEQQEIVVAIRYRLDHIECPEYLEFPGLPPAIGYRVARQLRSDFDNQVLRHKLAFITYNSRNHMLTIKLYSMVEQSAYFWMLFEKSRATNQTNFLTRSESIGIYHDVVVRYHQFSGPYENTCKETDTCLWGSYSDNMPTVVVESGGYTTPYQHLLDDKDIWLTGGGAVNVVILVKWSLSQNRVSGFVEIWRKDVNYPLHIPIFPVPPRQDDLQVVGFMRHELYAGGQVPEGRDPSDLWFWEMDRFRSLAEHTIEHEGYVPSGRPA</sequence>
<organism evidence="1 2">
    <name type="scientific">Aspergillus carbonarius (strain ITEM 5010)</name>
    <dbReference type="NCBI Taxonomy" id="602072"/>
    <lineage>
        <taxon>Eukaryota</taxon>
        <taxon>Fungi</taxon>
        <taxon>Dikarya</taxon>
        <taxon>Ascomycota</taxon>
        <taxon>Pezizomycotina</taxon>
        <taxon>Eurotiomycetes</taxon>
        <taxon>Eurotiomycetidae</taxon>
        <taxon>Eurotiales</taxon>
        <taxon>Aspergillaceae</taxon>
        <taxon>Aspergillus</taxon>
        <taxon>Aspergillus subgen. Circumdati</taxon>
    </lineage>
</organism>
<dbReference type="Proteomes" id="UP000188318">
    <property type="component" value="Unassembled WGS sequence"/>
</dbReference>
<evidence type="ECO:0000313" key="2">
    <source>
        <dbReference type="Proteomes" id="UP000188318"/>
    </source>
</evidence>
<name>A0A1R3RY46_ASPC5</name>
<reference evidence="2" key="1">
    <citation type="journal article" date="2017" name="Genome Biol.">
        <title>Comparative genomics reveals high biological diversity and specific adaptations in the industrially and medically important fungal genus Aspergillus.</title>
        <authorList>
            <person name="de Vries R.P."/>
            <person name="Riley R."/>
            <person name="Wiebenga A."/>
            <person name="Aguilar-Osorio G."/>
            <person name="Amillis S."/>
            <person name="Uchima C.A."/>
            <person name="Anderluh G."/>
            <person name="Asadollahi M."/>
            <person name="Askin M."/>
            <person name="Barry K."/>
            <person name="Battaglia E."/>
            <person name="Bayram O."/>
            <person name="Benocci T."/>
            <person name="Braus-Stromeyer S.A."/>
            <person name="Caldana C."/>
            <person name="Canovas D."/>
            <person name="Cerqueira G.C."/>
            <person name="Chen F."/>
            <person name="Chen W."/>
            <person name="Choi C."/>
            <person name="Clum A."/>
            <person name="Dos Santos R.A."/>
            <person name="Damasio A.R."/>
            <person name="Diallinas G."/>
            <person name="Emri T."/>
            <person name="Fekete E."/>
            <person name="Flipphi M."/>
            <person name="Freyberg S."/>
            <person name="Gallo A."/>
            <person name="Gournas C."/>
            <person name="Habgood R."/>
            <person name="Hainaut M."/>
            <person name="Harispe M.L."/>
            <person name="Henrissat B."/>
            <person name="Hilden K.S."/>
            <person name="Hope R."/>
            <person name="Hossain A."/>
            <person name="Karabika E."/>
            <person name="Karaffa L."/>
            <person name="Karanyi Z."/>
            <person name="Krasevec N."/>
            <person name="Kuo A."/>
            <person name="Kusch H."/>
            <person name="LaButti K."/>
            <person name="Lagendijk E.L."/>
            <person name="Lapidus A."/>
            <person name="Levasseur A."/>
            <person name="Lindquist E."/>
            <person name="Lipzen A."/>
            <person name="Logrieco A.F."/>
            <person name="MacCabe A."/>
            <person name="Maekelae M.R."/>
            <person name="Malavazi I."/>
            <person name="Melin P."/>
            <person name="Meyer V."/>
            <person name="Mielnichuk N."/>
            <person name="Miskei M."/>
            <person name="Molnar A.P."/>
            <person name="Mule G."/>
            <person name="Ngan C.Y."/>
            <person name="Orejas M."/>
            <person name="Orosz E."/>
            <person name="Ouedraogo J.P."/>
            <person name="Overkamp K.M."/>
            <person name="Park H.-S."/>
            <person name="Perrone G."/>
            <person name="Piumi F."/>
            <person name="Punt P.J."/>
            <person name="Ram A.F."/>
            <person name="Ramon A."/>
            <person name="Rauscher S."/>
            <person name="Record E."/>
            <person name="Riano-Pachon D.M."/>
            <person name="Robert V."/>
            <person name="Roehrig J."/>
            <person name="Ruller R."/>
            <person name="Salamov A."/>
            <person name="Salih N.S."/>
            <person name="Samson R.A."/>
            <person name="Sandor E."/>
            <person name="Sanguinetti M."/>
            <person name="Schuetze T."/>
            <person name="Sepcic K."/>
            <person name="Shelest E."/>
            <person name="Sherlock G."/>
            <person name="Sophianopoulou V."/>
            <person name="Squina F.M."/>
            <person name="Sun H."/>
            <person name="Susca A."/>
            <person name="Todd R.B."/>
            <person name="Tsang A."/>
            <person name="Unkles S.E."/>
            <person name="van de Wiele N."/>
            <person name="van Rossen-Uffink D."/>
            <person name="Oliveira J.V."/>
            <person name="Vesth T.C."/>
            <person name="Visser J."/>
            <person name="Yu J.-H."/>
            <person name="Zhou M."/>
            <person name="Andersen M.R."/>
            <person name="Archer D.B."/>
            <person name="Baker S.E."/>
            <person name="Benoit I."/>
            <person name="Brakhage A.A."/>
            <person name="Braus G.H."/>
            <person name="Fischer R."/>
            <person name="Frisvad J.C."/>
            <person name="Goldman G.H."/>
            <person name="Houbraken J."/>
            <person name="Oakley B."/>
            <person name="Pocsi I."/>
            <person name="Scazzocchio C."/>
            <person name="Seiboth B."/>
            <person name="vanKuyk P.A."/>
            <person name="Wortman J."/>
            <person name="Dyer P.S."/>
            <person name="Grigoriev I.V."/>
        </authorList>
    </citation>
    <scope>NUCLEOTIDE SEQUENCE [LARGE SCALE GENOMIC DNA]</scope>
    <source>
        <strain evidence="2">ITEM 5010</strain>
    </source>
</reference>
<proteinExistence type="predicted"/>
<gene>
    <name evidence="1" type="ORF">ASPCADRAFT_203142</name>
</gene>
<evidence type="ECO:0000313" key="1">
    <source>
        <dbReference type="EMBL" id="OOF99380.1"/>
    </source>
</evidence>
<protein>
    <submittedName>
        <fullName evidence="1">Uncharacterized protein</fullName>
    </submittedName>
</protein>
<dbReference type="AlphaFoldDB" id="A0A1R3RY46"/>
<dbReference type="EMBL" id="KV907494">
    <property type="protein sequence ID" value="OOF99380.1"/>
    <property type="molecule type" value="Genomic_DNA"/>
</dbReference>
<keyword evidence="2" id="KW-1185">Reference proteome</keyword>
<dbReference type="OrthoDB" id="76567at2759"/>
<dbReference type="VEuPathDB" id="FungiDB:ASPCADRAFT_203142"/>
<accession>A0A1R3RY46</accession>